<keyword evidence="6" id="KW-1185">Reference proteome</keyword>
<dbReference type="Gene3D" id="3.40.50.300">
    <property type="entry name" value="P-loop containing nucleotide triphosphate hydrolases"/>
    <property type="match status" value="1"/>
</dbReference>
<keyword evidence="2 3" id="KW-0802">TPR repeat</keyword>
<keyword evidence="4" id="KW-0812">Transmembrane</keyword>
<keyword evidence="4" id="KW-1133">Transmembrane helix</keyword>
<evidence type="ECO:0000256" key="4">
    <source>
        <dbReference type="SAM" id="Phobius"/>
    </source>
</evidence>
<dbReference type="Gene3D" id="1.25.40.10">
    <property type="entry name" value="Tetratricopeptide repeat domain"/>
    <property type="match status" value="4"/>
</dbReference>
<sequence length="1134" mass="129345">MSSKEYSLEELNYFRICYISTKIVRDGLQSVFKQEWNRLYGSRRGQWLDTPSNGMDFFNMESLKSRKRNYRLLNSIRYGDSGSWDCTCLFFAILYSDTLGGLLPRASPTVYSNVNDLREFRNGFFAHLSQPRVLESDFQANVQKVTNAFIALNLDTTELQTIVNQRNFPTGELQTLQEKIAVLEKEIQGKPKNFVVLPSKPSHEVIERSSEVKEIMQMLCDLQNGSDDDSVVTVFVTGNPGCGKSQIARQVGGKFADQNSDCNSFVMTLDAESEETLLESYKRFCRELGITEYSLNNIVGGDSKLTKKEKITHLKSFAFSKVREYSTWLLILDNADKSDSLRCFLSEKGKHVGCGQLLVTTQESTYLPFGDPSCKMISLSEGMQVNDAVNLLRSVSKLPPGNDEEEHAVLDALDYQPLAIASAALYVRFLRDGVGTDIGSASFTWESYVKQLDKGKRKATEKVYEETNVNYPQSMTSAVSLTLQKLVKNAVFERVFQFLALSSQAPIALDVIVKYVMEMEPDIDESLTAVEISKCCLLIPDADKPALVRVHRVVHEVMKSHFIEKSPTDKVFEIVQSYIKTISLFVQHDLVELDLQFHLFSNMMAPHLKAFSSHLETSNWVLHMTRHESSDEVKEAIFSMGDICSKQDYLPAAMKYFECALKITCSKEEENEDDKAFIAKILNNTGVVYLKQGMFEEAKEHHERALNHLGDNLNQGQKSSREVADSLNKLGNVFYRLSHFDDAKDYFIRSLKMREELCNGEDAAIASSLNNLGSIYSVLGEHQIAKDYYQRSLALVKKCFGETHPQVADCLNNLGIVYCELDETKNAQKHLEEAFEMRKKLYQPNHLVISESYNNLGLVHRGAGQPVKAMDFFKSALSIRERVLDREHPAIAEALSNLGQVYMDLGQLQESKDCHFKARNIRMEKLESDHSELGDSMLNLGMVFEQCSELREAAYNYRQALEIYAKHYPLNHHLRQSAEECLKRVSQQADLNDSSLNRPENYTARIWSSMKKNFRRSKILNYPLAGSYYDRIILNSNNSFLLGGLFELESLDANLFALIIILLVQYVKYYKLDENTGFFRSFLEVIPYVVGARVALRALEADYRAFEFRLLWLLKLYGFLYLLAYFLHHIFGFS</sequence>
<comment type="caution">
    <text evidence="5">The sequence shown here is derived from an EMBL/GenBank/DDBJ whole genome shotgun (WGS) entry which is preliminary data.</text>
</comment>
<organism evidence="5 6">
    <name type="scientific">Pocillopora meandrina</name>
    <dbReference type="NCBI Taxonomy" id="46732"/>
    <lineage>
        <taxon>Eukaryota</taxon>
        <taxon>Metazoa</taxon>
        <taxon>Cnidaria</taxon>
        <taxon>Anthozoa</taxon>
        <taxon>Hexacorallia</taxon>
        <taxon>Scleractinia</taxon>
        <taxon>Astrocoeniina</taxon>
        <taxon>Pocilloporidae</taxon>
        <taxon>Pocillopora</taxon>
    </lineage>
</organism>
<evidence type="ECO:0008006" key="7">
    <source>
        <dbReference type="Google" id="ProtNLM"/>
    </source>
</evidence>
<evidence type="ECO:0000256" key="1">
    <source>
        <dbReference type="ARBA" id="ARBA00022737"/>
    </source>
</evidence>
<dbReference type="EMBL" id="CALNXJ010000005">
    <property type="protein sequence ID" value="CAH3039316.1"/>
    <property type="molecule type" value="Genomic_DNA"/>
</dbReference>
<dbReference type="AlphaFoldDB" id="A0AAU9VVJ6"/>
<dbReference type="InterPro" id="IPR027417">
    <property type="entry name" value="P-loop_NTPase"/>
</dbReference>
<reference evidence="5 6" key="1">
    <citation type="submission" date="2022-05" db="EMBL/GenBank/DDBJ databases">
        <authorList>
            <consortium name="Genoscope - CEA"/>
            <person name="William W."/>
        </authorList>
    </citation>
    <scope>NUCLEOTIDE SEQUENCE [LARGE SCALE GENOMIC DNA]</scope>
</reference>
<dbReference type="SMART" id="SM00028">
    <property type="entry name" value="TPR"/>
    <property type="match status" value="7"/>
</dbReference>
<gene>
    <name evidence="5" type="ORF">PMEA_00025594</name>
</gene>
<feature type="repeat" description="TPR" evidence="3">
    <location>
        <begin position="679"/>
        <end position="712"/>
    </location>
</feature>
<name>A0AAU9VVJ6_9CNID</name>
<protein>
    <recommendedName>
        <fullName evidence="7">NB-ARC domain-containing protein</fullName>
    </recommendedName>
</protein>
<feature type="transmembrane region" description="Helical" evidence="4">
    <location>
        <begin position="1110"/>
        <end position="1131"/>
    </location>
</feature>
<dbReference type="InterPro" id="IPR019734">
    <property type="entry name" value="TPR_rpt"/>
</dbReference>
<feature type="repeat" description="TPR" evidence="3">
    <location>
        <begin position="934"/>
        <end position="967"/>
    </location>
</feature>
<keyword evidence="1" id="KW-0677">Repeat</keyword>
<feature type="repeat" description="TPR" evidence="3">
    <location>
        <begin position="724"/>
        <end position="757"/>
    </location>
</feature>
<dbReference type="SUPFAM" id="SSF52540">
    <property type="entry name" value="P-loop containing nucleoside triphosphate hydrolases"/>
    <property type="match status" value="1"/>
</dbReference>
<dbReference type="PROSITE" id="PS50005">
    <property type="entry name" value="TPR"/>
    <property type="match status" value="5"/>
</dbReference>
<feature type="repeat" description="TPR" evidence="3">
    <location>
        <begin position="766"/>
        <end position="799"/>
    </location>
</feature>
<dbReference type="Proteomes" id="UP001159428">
    <property type="component" value="Unassembled WGS sequence"/>
</dbReference>
<dbReference type="Pfam" id="PF13374">
    <property type="entry name" value="TPR_10"/>
    <property type="match status" value="2"/>
</dbReference>
<proteinExistence type="predicted"/>
<accession>A0AAU9VVJ6</accession>
<evidence type="ECO:0000256" key="2">
    <source>
        <dbReference type="ARBA" id="ARBA00022803"/>
    </source>
</evidence>
<keyword evidence="4" id="KW-0472">Membrane</keyword>
<dbReference type="SUPFAM" id="SSF48452">
    <property type="entry name" value="TPR-like"/>
    <property type="match status" value="3"/>
</dbReference>
<feature type="transmembrane region" description="Helical" evidence="4">
    <location>
        <begin position="1040"/>
        <end position="1064"/>
    </location>
</feature>
<dbReference type="PANTHER" id="PTHR45641">
    <property type="entry name" value="TETRATRICOPEPTIDE REPEAT PROTEIN (AFU_ORTHOLOGUE AFUA_6G03870)"/>
    <property type="match status" value="1"/>
</dbReference>
<dbReference type="PANTHER" id="PTHR45641:SF19">
    <property type="entry name" value="NEPHROCYSTIN-3"/>
    <property type="match status" value="1"/>
</dbReference>
<evidence type="ECO:0000313" key="6">
    <source>
        <dbReference type="Proteomes" id="UP001159428"/>
    </source>
</evidence>
<feature type="repeat" description="TPR" evidence="3">
    <location>
        <begin position="850"/>
        <end position="883"/>
    </location>
</feature>
<dbReference type="Pfam" id="PF13424">
    <property type="entry name" value="TPR_12"/>
    <property type="match status" value="2"/>
</dbReference>
<dbReference type="InterPro" id="IPR011990">
    <property type="entry name" value="TPR-like_helical_dom_sf"/>
</dbReference>
<evidence type="ECO:0000256" key="3">
    <source>
        <dbReference type="PROSITE-ProRule" id="PRU00339"/>
    </source>
</evidence>
<evidence type="ECO:0000313" key="5">
    <source>
        <dbReference type="EMBL" id="CAH3039316.1"/>
    </source>
</evidence>